<reference evidence="11" key="1">
    <citation type="journal article" date="2016" name="Front. Microbiol.">
        <title>Genome Sequence of the Piezophilic, Mesophilic Sulfate-Reducing Bacterium Desulfovibrio indicus J2T.</title>
        <authorList>
            <person name="Cao J."/>
            <person name="Maignien L."/>
            <person name="Shao Z."/>
            <person name="Alain K."/>
            <person name="Jebbar M."/>
        </authorList>
    </citation>
    <scope>NUCLEOTIDE SEQUENCE</scope>
    <source>
        <strain evidence="11">DSM 16372</strain>
    </source>
</reference>
<comment type="pathway">
    <text evidence="5 8">Amino-acid biosynthesis; L-homocysteine biosynthesis; L-homocysteine from S-adenosyl-L-homocysteine: step 1/1.</text>
</comment>
<dbReference type="PANTHER" id="PTHR23420:SF0">
    <property type="entry name" value="ADENOSYLHOMOCYSTEINASE"/>
    <property type="match status" value="1"/>
</dbReference>
<name>A0AAV4ZWZ8_9HYPH</name>
<feature type="binding site" evidence="5 7">
    <location>
        <begin position="335"/>
        <end position="337"/>
    </location>
    <ligand>
        <name>NAD(+)</name>
        <dbReference type="ChEBI" id="CHEBI:57540"/>
    </ligand>
</feature>
<feature type="binding site" evidence="5 6">
    <location>
        <position position="192"/>
    </location>
    <ligand>
        <name>substrate</name>
    </ligand>
</feature>
<sequence length="466" mass="50918">MAKDYIVRDIGLADYGRKEISIAESEMPGLMAVRSEYGPSQPLKGAKIAGSLHMTIQTAVLIETLKHLGADIRWVSCNIYSTQDHAAAAIAAAGIPVFAVKGETLEEYWDYTARLFDWHDGGMPNMILDDGGDATMFVHLGLRAENGDTAFLDKPGSEEEEVFFALLKKKLKEKPKGWFAGLSESIKGVSEETTTGVHRLYILAKEGKLLFPAINVNDSVTKSKFDNLYGCKESLVDGIRRGTDVMMAGKVAMVAGFGDVGKGSAASLRNAGCRVMVSEIDPICALQAAMEGYEVVTMEDAAPRADIFVTATGNKDIITLDHMRAMKDRAIVCNIGHFDNEIQVAGLKNLKWTNIKPQVDEIEFADGHRIILLSEGRLVNLGNATGHPSFVMSASFTNQTLAQIELWTNPGKYERQVYTLPKALDEKVAALHLEKVGAKLSKLRPDQAAYIGVGESGPFKPEHYRY</sequence>
<evidence type="ECO:0000313" key="12">
    <source>
        <dbReference type="Proteomes" id="UP001055247"/>
    </source>
</evidence>
<keyword evidence="4 5" id="KW-0520">NAD</keyword>
<evidence type="ECO:0000256" key="2">
    <source>
        <dbReference type="ARBA" id="ARBA00022563"/>
    </source>
</evidence>
<evidence type="ECO:0000259" key="10">
    <source>
        <dbReference type="SMART" id="SM00997"/>
    </source>
</evidence>
<dbReference type="CDD" id="cd00401">
    <property type="entry name" value="SAHH"/>
    <property type="match status" value="1"/>
</dbReference>
<comment type="similarity">
    <text evidence="1 5 9">Belongs to the adenosylhomocysteinase family.</text>
</comment>
<dbReference type="Pfam" id="PF05221">
    <property type="entry name" value="AdoHcyase"/>
    <property type="match status" value="1"/>
</dbReference>
<dbReference type="SMART" id="SM00997">
    <property type="entry name" value="AdoHcyase_NAD"/>
    <property type="match status" value="1"/>
</dbReference>
<dbReference type="HAMAP" id="MF_00563">
    <property type="entry name" value="AdoHcyase"/>
    <property type="match status" value="1"/>
</dbReference>
<dbReference type="PIRSF" id="PIRSF001109">
    <property type="entry name" value="Ad_hcy_hydrolase"/>
    <property type="match status" value="1"/>
</dbReference>
<keyword evidence="3 5" id="KW-0378">Hydrolase</keyword>
<dbReference type="InterPro" id="IPR042172">
    <property type="entry name" value="Adenosylhomocyst_ase-like_sf"/>
</dbReference>
<comment type="function">
    <text evidence="5">May play a key role in the regulation of the intracellular concentration of adenosylhomocysteine.</text>
</comment>
<organism evidence="11 12">
    <name type="scientific">Methylobacterium hispanicum</name>
    <dbReference type="NCBI Taxonomy" id="270350"/>
    <lineage>
        <taxon>Bacteria</taxon>
        <taxon>Pseudomonadati</taxon>
        <taxon>Pseudomonadota</taxon>
        <taxon>Alphaproteobacteria</taxon>
        <taxon>Hyphomicrobiales</taxon>
        <taxon>Methylobacteriaceae</taxon>
        <taxon>Methylobacterium</taxon>
    </lineage>
</organism>
<dbReference type="Gene3D" id="3.40.50.720">
    <property type="entry name" value="NAD(P)-binding Rossmann-like Domain"/>
    <property type="match status" value="1"/>
</dbReference>
<dbReference type="NCBIfam" id="TIGR00936">
    <property type="entry name" value="ahcY"/>
    <property type="match status" value="1"/>
</dbReference>
<reference evidence="11" key="2">
    <citation type="submission" date="2021-08" db="EMBL/GenBank/DDBJ databases">
        <authorList>
            <person name="Tani A."/>
            <person name="Ola A."/>
            <person name="Ogura Y."/>
            <person name="Katsura K."/>
            <person name="Hayashi T."/>
        </authorList>
    </citation>
    <scope>NUCLEOTIDE SEQUENCE</scope>
    <source>
        <strain evidence="11">DSM 16372</strain>
    </source>
</reference>
<dbReference type="InterPro" id="IPR020082">
    <property type="entry name" value="S-Ado-L-homoCys_hydrolase_CS"/>
</dbReference>
<dbReference type="GO" id="GO:0004013">
    <property type="term" value="F:adenosylhomocysteinase activity"/>
    <property type="evidence" value="ECO:0007669"/>
    <property type="project" value="UniProtKB-UniRule"/>
</dbReference>
<dbReference type="EMBL" id="BPQO01000039">
    <property type="protein sequence ID" value="GJD92246.1"/>
    <property type="molecule type" value="Genomic_DNA"/>
</dbReference>
<feature type="binding site" evidence="5 6">
    <location>
        <position position="130"/>
    </location>
    <ligand>
        <name>substrate</name>
    </ligand>
</feature>
<dbReference type="GO" id="GO:0005829">
    <property type="term" value="C:cytosol"/>
    <property type="evidence" value="ECO:0007669"/>
    <property type="project" value="TreeGrafter"/>
</dbReference>
<dbReference type="AlphaFoldDB" id="A0AAV4ZWZ8"/>
<keyword evidence="12" id="KW-1185">Reference proteome</keyword>
<evidence type="ECO:0000256" key="8">
    <source>
        <dbReference type="RuleBase" id="RU000548"/>
    </source>
</evidence>
<dbReference type="Gene3D" id="3.40.50.1480">
    <property type="entry name" value="Adenosylhomocysteinase-like"/>
    <property type="match status" value="1"/>
</dbReference>
<evidence type="ECO:0000256" key="9">
    <source>
        <dbReference type="RuleBase" id="RU004166"/>
    </source>
</evidence>
<evidence type="ECO:0000313" key="11">
    <source>
        <dbReference type="EMBL" id="GJD92246.1"/>
    </source>
</evidence>
<feature type="binding site" evidence="5 7">
    <location>
        <position position="279"/>
    </location>
    <ligand>
        <name>NAD(+)</name>
        <dbReference type="ChEBI" id="CHEBI:57540"/>
    </ligand>
</feature>
<comment type="catalytic activity">
    <reaction evidence="5 8">
        <text>S-adenosyl-L-homocysteine + H2O = L-homocysteine + adenosine</text>
        <dbReference type="Rhea" id="RHEA:21708"/>
        <dbReference type="ChEBI" id="CHEBI:15377"/>
        <dbReference type="ChEBI" id="CHEBI:16335"/>
        <dbReference type="ChEBI" id="CHEBI:57856"/>
        <dbReference type="ChEBI" id="CHEBI:58199"/>
        <dbReference type="EC" id="3.13.2.1"/>
    </reaction>
</comment>
<gene>
    <name evidence="5 11" type="primary">ahcY</name>
    <name evidence="11" type="ORF">BHAOGJBA_5799</name>
</gene>
<feature type="binding site" evidence="5">
    <location>
        <begin position="256"/>
        <end position="261"/>
    </location>
    <ligand>
        <name>NAD(+)</name>
        <dbReference type="ChEBI" id="CHEBI:57540"/>
    </ligand>
</feature>
<feature type="binding site" evidence="5 6">
    <location>
        <position position="222"/>
    </location>
    <ligand>
        <name>substrate</name>
    </ligand>
</feature>
<dbReference type="SMART" id="SM00996">
    <property type="entry name" value="AdoHcyase"/>
    <property type="match status" value="1"/>
</dbReference>
<comment type="subcellular location">
    <subcellularLocation>
        <location evidence="5">Cytoplasm</location>
    </subcellularLocation>
</comment>
<evidence type="ECO:0000256" key="6">
    <source>
        <dbReference type="PIRSR" id="PIRSR001109-1"/>
    </source>
</evidence>
<dbReference type="GO" id="GO:0006730">
    <property type="term" value="P:one-carbon metabolic process"/>
    <property type="evidence" value="ECO:0007669"/>
    <property type="project" value="UniProtKB-UniRule"/>
</dbReference>
<dbReference type="InterPro" id="IPR036291">
    <property type="entry name" value="NAD(P)-bd_dom_sf"/>
</dbReference>
<comment type="caution">
    <text evidence="11">The sequence shown here is derived from an EMBL/GenBank/DDBJ whole genome shotgun (WGS) entry which is preliminary data.</text>
</comment>
<comment type="cofactor">
    <cofactor evidence="5 7 8">
        <name>NAD(+)</name>
        <dbReference type="ChEBI" id="CHEBI:57540"/>
    </cofactor>
    <text evidence="5 7 8">Binds 1 NAD(+) per subunit.</text>
</comment>
<feature type="binding site" evidence="5 6">
    <location>
        <position position="55"/>
    </location>
    <ligand>
        <name>substrate</name>
    </ligand>
</feature>
<feature type="binding site" evidence="5 7">
    <location>
        <position position="380"/>
    </location>
    <ligand>
        <name>NAD(+)</name>
        <dbReference type="ChEBI" id="CHEBI:57540"/>
    </ligand>
</feature>
<feature type="binding site" evidence="5 6">
    <location>
        <position position="226"/>
    </location>
    <ligand>
        <name>substrate</name>
    </ligand>
</feature>
<dbReference type="PROSITE" id="PS00738">
    <property type="entry name" value="ADOHCYASE_1"/>
    <property type="match status" value="1"/>
</dbReference>
<keyword evidence="5" id="KW-0963">Cytoplasm</keyword>
<dbReference type="InterPro" id="IPR000043">
    <property type="entry name" value="Adenosylhomocysteinase-like"/>
</dbReference>
<feature type="binding site" evidence="5 7">
    <location>
        <begin position="193"/>
        <end position="195"/>
    </location>
    <ligand>
        <name>NAD(+)</name>
        <dbReference type="ChEBI" id="CHEBI:57540"/>
    </ligand>
</feature>
<dbReference type="FunFam" id="3.40.50.720:FF:000004">
    <property type="entry name" value="Adenosylhomocysteinase"/>
    <property type="match status" value="1"/>
</dbReference>
<feature type="binding site" evidence="7">
    <location>
        <position position="387"/>
    </location>
    <ligand>
        <name>NAD(+)</name>
        <dbReference type="ChEBI" id="CHEBI:57540"/>
    </ligand>
</feature>
<evidence type="ECO:0000256" key="7">
    <source>
        <dbReference type="PIRSR" id="PIRSR001109-2"/>
    </source>
</evidence>
<feature type="domain" description="S-adenosyl-L-homocysteine hydrolase NAD binding" evidence="10">
    <location>
        <begin position="227"/>
        <end position="386"/>
    </location>
</feature>
<keyword evidence="2 5" id="KW-0554">One-carbon metabolism</keyword>
<dbReference type="SUPFAM" id="SSF52283">
    <property type="entry name" value="Formate/glycerate dehydrogenase catalytic domain-like"/>
    <property type="match status" value="1"/>
</dbReference>
<dbReference type="PROSITE" id="PS00739">
    <property type="entry name" value="ADOHCYASE_2"/>
    <property type="match status" value="1"/>
</dbReference>
<dbReference type="NCBIfam" id="NF004005">
    <property type="entry name" value="PRK05476.2-3"/>
    <property type="match status" value="1"/>
</dbReference>
<evidence type="ECO:0000256" key="5">
    <source>
        <dbReference type="HAMAP-Rule" id="MF_00563"/>
    </source>
</evidence>
<dbReference type="GO" id="GO:0071269">
    <property type="term" value="P:L-homocysteine biosynthetic process"/>
    <property type="evidence" value="ECO:0007669"/>
    <property type="project" value="UniProtKB-UniRule"/>
</dbReference>
<dbReference type="Pfam" id="PF00670">
    <property type="entry name" value="AdoHcyase_NAD"/>
    <property type="match status" value="1"/>
</dbReference>
<dbReference type="PANTHER" id="PTHR23420">
    <property type="entry name" value="ADENOSYLHOMOCYSTEINASE"/>
    <property type="match status" value="1"/>
</dbReference>
<dbReference type="InterPro" id="IPR015878">
    <property type="entry name" value="Ado_hCys_hydrolase_NAD-bd"/>
</dbReference>
<accession>A0AAV4ZWZ8</accession>
<feature type="binding site" evidence="5">
    <location>
        <position position="227"/>
    </location>
    <ligand>
        <name>NAD(+)</name>
        <dbReference type="ChEBI" id="CHEBI:57540"/>
    </ligand>
</feature>
<feature type="binding site" evidence="7">
    <location>
        <begin position="258"/>
        <end position="263"/>
    </location>
    <ligand>
        <name>NAD(+)</name>
        <dbReference type="ChEBI" id="CHEBI:57540"/>
    </ligand>
</feature>
<proteinExistence type="inferred from homology"/>
<dbReference type="RefSeq" id="WP_066920065.1">
    <property type="nucleotide sequence ID" value="NZ_BPQO01000039.1"/>
</dbReference>
<dbReference type="GO" id="GO:0033353">
    <property type="term" value="P:S-adenosylmethionine cycle"/>
    <property type="evidence" value="ECO:0007669"/>
    <property type="project" value="TreeGrafter"/>
</dbReference>
<evidence type="ECO:0000256" key="1">
    <source>
        <dbReference type="ARBA" id="ARBA00007122"/>
    </source>
</evidence>
<dbReference type="SUPFAM" id="SSF51735">
    <property type="entry name" value="NAD(P)-binding Rossmann-fold domains"/>
    <property type="match status" value="1"/>
</dbReference>
<feature type="binding site" evidence="5">
    <location>
        <position position="314"/>
    </location>
    <ligand>
        <name>NAD(+)</name>
        <dbReference type="ChEBI" id="CHEBI:57540"/>
    </ligand>
</feature>
<dbReference type="Proteomes" id="UP001055247">
    <property type="component" value="Unassembled WGS sequence"/>
</dbReference>
<evidence type="ECO:0000256" key="3">
    <source>
        <dbReference type="ARBA" id="ARBA00022801"/>
    </source>
</evidence>
<evidence type="ECO:0000256" key="4">
    <source>
        <dbReference type="ARBA" id="ARBA00023027"/>
    </source>
</evidence>
<protein>
    <recommendedName>
        <fullName evidence="5">Adenosylhomocysteinase</fullName>
        <ecNumber evidence="5">3.13.2.1</ecNumber>
    </recommendedName>
    <alternativeName>
        <fullName evidence="5">S-adenosyl-L-homocysteine hydrolase</fullName>
        <shortName evidence="5">AdoHcyase</shortName>
    </alternativeName>
</protein>
<dbReference type="EC" id="3.13.2.1" evidence="5"/>